<protein>
    <recommendedName>
        <fullName evidence="5">Cysteine-rich transmembrane domain-containing protein</fullName>
    </recommendedName>
</protein>
<comment type="subcellular location">
    <subcellularLocation>
        <location evidence="1">Membrane</location>
    </subcellularLocation>
</comment>
<accession>A0A1R1XML4</accession>
<evidence type="ECO:0000313" key="7">
    <source>
        <dbReference type="EMBL" id="OMJ17553.1"/>
    </source>
</evidence>
<keyword evidence="8" id="KW-1185">Reference proteome</keyword>
<dbReference type="EMBL" id="LSSN01002525">
    <property type="protein sequence ID" value="OMJ15871.1"/>
    <property type="molecule type" value="Genomic_DNA"/>
</dbReference>
<sequence length="134" mass="14460">MDKIPPPSYQNSQNTPNPQNNYGGPQPSSYGGPQPSSYGGPQPDNYGGQQPYYPDKGADYLNNGERGYQQQYQQYPPQGAYPAYPPGHQNMGGQYGQQPQVVYVQQQPNQSSGPGVGTGICAGLALCCCLDMMF</sequence>
<feature type="compositionally biased region" description="Low complexity" evidence="4">
    <location>
        <begin position="9"/>
        <end position="43"/>
    </location>
</feature>
<evidence type="ECO:0000313" key="8">
    <source>
        <dbReference type="Proteomes" id="UP000187283"/>
    </source>
</evidence>
<dbReference type="EMBL" id="LSSN01002018">
    <property type="protein sequence ID" value="OMJ17553.1"/>
    <property type="molecule type" value="Genomic_DNA"/>
</dbReference>
<evidence type="ECO:0000256" key="2">
    <source>
        <dbReference type="ARBA" id="ARBA00009444"/>
    </source>
</evidence>
<comment type="similarity">
    <text evidence="2">Belongs to the CYSTM1 family.</text>
</comment>
<evidence type="ECO:0000256" key="4">
    <source>
        <dbReference type="SAM" id="MobiDB-lite"/>
    </source>
</evidence>
<keyword evidence="3" id="KW-0472">Membrane</keyword>
<dbReference type="STRING" id="133412.A0A1R1XML4"/>
<evidence type="ECO:0000256" key="1">
    <source>
        <dbReference type="ARBA" id="ARBA00004370"/>
    </source>
</evidence>
<gene>
    <name evidence="7" type="ORF">AYI70_g5904</name>
    <name evidence="6" type="ORF">AYI70_g6972</name>
</gene>
<organism evidence="6 8">
    <name type="scientific">Smittium culicis</name>
    <dbReference type="NCBI Taxonomy" id="133412"/>
    <lineage>
        <taxon>Eukaryota</taxon>
        <taxon>Fungi</taxon>
        <taxon>Fungi incertae sedis</taxon>
        <taxon>Zoopagomycota</taxon>
        <taxon>Kickxellomycotina</taxon>
        <taxon>Harpellomycetes</taxon>
        <taxon>Harpellales</taxon>
        <taxon>Legeriomycetaceae</taxon>
        <taxon>Smittium</taxon>
    </lineage>
</organism>
<feature type="region of interest" description="Disordered" evidence="4">
    <location>
        <begin position="1"/>
        <end position="96"/>
    </location>
</feature>
<evidence type="ECO:0000259" key="5">
    <source>
        <dbReference type="Pfam" id="PF12734"/>
    </source>
</evidence>
<dbReference type="InterPro" id="IPR028144">
    <property type="entry name" value="CYSTM_dom"/>
</dbReference>
<dbReference type="AlphaFoldDB" id="A0A1R1XML4"/>
<proteinExistence type="inferred from homology"/>
<comment type="caution">
    <text evidence="6">The sequence shown here is derived from an EMBL/GenBank/DDBJ whole genome shotgun (WGS) entry which is preliminary data.</text>
</comment>
<evidence type="ECO:0000256" key="3">
    <source>
        <dbReference type="ARBA" id="ARBA00023136"/>
    </source>
</evidence>
<dbReference type="GO" id="GO:0016020">
    <property type="term" value="C:membrane"/>
    <property type="evidence" value="ECO:0007669"/>
    <property type="project" value="UniProtKB-SubCell"/>
</dbReference>
<feature type="compositionally biased region" description="Low complexity" evidence="4">
    <location>
        <begin position="67"/>
        <end position="82"/>
    </location>
</feature>
<reference evidence="6 8" key="1">
    <citation type="submission" date="2017-01" db="EMBL/GenBank/DDBJ databases">
        <authorList>
            <person name="Mah S.A."/>
            <person name="Swanson W.J."/>
            <person name="Moy G.W."/>
            <person name="Vacquier V.D."/>
        </authorList>
    </citation>
    <scope>NUCLEOTIDE SEQUENCE [LARGE SCALE GENOMIC DNA]</scope>
    <source>
        <strain evidence="6 8">GSMNP</strain>
    </source>
</reference>
<dbReference type="Proteomes" id="UP000187283">
    <property type="component" value="Unassembled WGS sequence"/>
</dbReference>
<feature type="domain" description="Cysteine-rich transmembrane" evidence="5">
    <location>
        <begin position="102"/>
        <end position="134"/>
    </location>
</feature>
<evidence type="ECO:0000313" key="6">
    <source>
        <dbReference type="EMBL" id="OMJ15871.1"/>
    </source>
</evidence>
<dbReference type="Pfam" id="PF12734">
    <property type="entry name" value="CYSTM"/>
    <property type="match status" value="1"/>
</dbReference>
<name>A0A1R1XML4_9FUNG</name>